<evidence type="ECO:0000256" key="5">
    <source>
        <dbReference type="ARBA" id="ARBA00022801"/>
    </source>
</evidence>
<keyword evidence="7" id="KW-0645">Protease</keyword>
<keyword evidence="7" id="KW-0812">Transmembrane</keyword>
<feature type="transmembrane region" description="Helical" evidence="7">
    <location>
        <begin position="31"/>
        <end position="50"/>
    </location>
</feature>
<evidence type="ECO:0000256" key="4">
    <source>
        <dbReference type="ARBA" id="ARBA00013208"/>
    </source>
</evidence>
<evidence type="ECO:0000256" key="1">
    <source>
        <dbReference type="ARBA" id="ARBA00000677"/>
    </source>
</evidence>
<dbReference type="PANTHER" id="PTHR43390:SF1">
    <property type="entry name" value="CHLOROPLAST PROCESSING PEPTIDASE"/>
    <property type="match status" value="1"/>
</dbReference>
<dbReference type="CDD" id="cd06530">
    <property type="entry name" value="S26_SPase_I"/>
    <property type="match status" value="1"/>
</dbReference>
<dbReference type="InterPro" id="IPR019533">
    <property type="entry name" value="Peptidase_S26"/>
</dbReference>
<dbReference type="SUPFAM" id="SSF51306">
    <property type="entry name" value="LexA/Signal peptidase"/>
    <property type="match status" value="1"/>
</dbReference>
<feature type="domain" description="Peptidase S26" evidence="8">
    <location>
        <begin position="29"/>
        <end position="194"/>
    </location>
</feature>
<dbReference type="NCBIfam" id="TIGR02227">
    <property type="entry name" value="sigpep_I_bact"/>
    <property type="match status" value="1"/>
</dbReference>
<feature type="active site" evidence="6">
    <location>
        <position position="59"/>
    </location>
</feature>
<gene>
    <name evidence="9" type="primary">lepB</name>
    <name evidence="9" type="ORF">OE229_05815</name>
</gene>
<evidence type="ECO:0000256" key="7">
    <source>
        <dbReference type="RuleBase" id="RU362042"/>
    </source>
</evidence>
<dbReference type="PROSITE" id="PS00761">
    <property type="entry name" value="SPASE_I_3"/>
    <property type="match status" value="1"/>
</dbReference>
<dbReference type="Pfam" id="PF10502">
    <property type="entry name" value="Peptidase_S26"/>
    <property type="match status" value="1"/>
</dbReference>
<reference evidence="9" key="1">
    <citation type="submission" date="2022-09" db="EMBL/GenBank/DDBJ databases">
        <title>Taxonomy of Curtobacterium flaccumfaciens.</title>
        <authorList>
            <person name="Osdaghi E."/>
            <person name="Taghavi S.M."/>
            <person name="Hamidizade M."/>
            <person name="Abachi H."/>
            <person name="Fazliarab A."/>
            <person name="Baeyen S."/>
            <person name="Portier P."/>
            <person name="Van Vaerenbergh J."/>
            <person name="Jacques M.-A."/>
        </authorList>
    </citation>
    <scope>NUCLEOTIDE SEQUENCE</scope>
    <source>
        <strain evidence="9">AGQB46</strain>
    </source>
</reference>
<dbReference type="Proteomes" id="UP001062223">
    <property type="component" value="Chromosome"/>
</dbReference>
<organism evidence="9 10">
    <name type="scientific">Curtobacterium poinsettiae</name>
    <dbReference type="NCBI Taxonomy" id="159612"/>
    <lineage>
        <taxon>Bacteria</taxon>
        <taxon>Bacillati</taxon>
        <taxon>Actinomycetota</taxon>
        <taxon>Actinomycetes</taxon>
        <taxon>Micrococcales</taxon>
        <taxon>Microbacteriaceae</taxon>
        <taxon>Curtobacterium</taxon>
    </lineage>
</organism>
<accession>A0A9Q9PA00</accession>
<keyword evidence="7" id="KW-0472">Membrane</keyword>
<comment type="similarity">
    <text evidence="3 7">Belongs to the peptidase S26 family.</text>
</comment>
<keyword evidence="5 7" id="KW-0378">Hydrolase</keyword>
<keyword evidence="7" id="KW-1133">Transmembrane helix</keyword>
<dbReference type="InterPro" id="IPR019758">
    <property type="entry name" value="Pept_S26A_signal_pept_1_CS"/>
</dbReference>
<comment type="catalytic activity">
    <reaction evidence="1 7">
        <text>Cleavage of hydrophobic, N-terminal signal or leader sequences from secreted and periplasmic proteins.</text>
        <dbReference type="EC" id="3.4.21.89"/>
    </reaction>
</comment>
<dbReference type="InterPro" id="IPR036286">
    <property type="entry name" value="LexA/Signal_pep-like_sf"/>
</dbReference>
<evidence type="ECO:0000256" key="2">
    <source>
        <dbReference type="ARBA" id="ARBA00004401"/>
    </source>
</evidence>
<name>A0A9Q9PA00_9MICO</name>
<evidence type="ECO:0000259" key="8">
    <source>
        <dbReference type="Pfam" id="PF10502"/>
    </source>
</evidence>
<dbReference type="EMBL" id="CP106879">
    <property type="protein sequence ID" value="UYC81980.1"/>
    <property type="molecule type" value="Genomic_DNA"/>
</dbReference>
<comment type="subcellular location">
    <subcellularLocation>
        <location evidence="2">Cell membrane</location>
        <topology evidence="2">Single-pass type II membrane protein</topology>
    </subcellularLocation>
    <subcellularLocation>
        <location evidence="7">Membrane</location>
        <topology evidence="7">Single-pass type II membrane protein</topology>
    </subcellularLocation>
</comment>
<protein>
    <recommendedName>
        <fullName evidence="4 7">Signal peptidase I</fullName>
        <ecNumber evidence="4 7">3.4.21.89</ecNumber>
    </recommendedName>
</protein>
<evidence type="ECO:0000256" key="3">
    <source>
        <dbReference type="ARBA" id="ARBA00009370"/>
    </source>
</evidence>
<dbReference type="EC" id="3.4.21.89" evidence="4 7"/>
<dbReference type="GO" id="GO:0006465">
    <property type="term" value="P:signal peptide processing"/>
    <property type="evidence" value="ECO:0007669"/>
    <property type="project" value="InterPro"/>
</dbReference>
<dbReference type="PANTHER" id="PTHR43390">
    <property type="entry name" value="SIGNAL PEPTIDASE I"/>
    <property type="match status" value="1"/>
</dbReference>
<evidence type="ECO:0000256" key="6">
    <source>
        <dbReference type="PIRSR" id="PIRSR600223-1"/>
    </source>
</evidence>
<dbReference type="InterPro" id="IPR000223">
    <property type="entry name" value="Pept_S26A_signal_pept_1"/>
</dbReference>
<dbReference type="KEGG" id="cpoi:OE229_05815"/>
<evidence type="ECO:0000313" key="10">
    <source>
        <dbReference type="Proteomes" id="UP001062223"/>
    </source>
</evidence>
<sequence>MSDTHPHAEPHAEPAAESEPERGGLRFLRDLVIIVVVALLASFLVKAYLVRSFYIPSASMQNTLLVGDRVLVNELVPGVVPLQRGDVVVFQDPGGWLGMGQGDDLIKRVIGLPGDTVSCCDAEGRLSVNGHAVDEPYVVLERGSDRVAGKDFGITVPKGRIWVMGDNRYDSADSRVHGTVPVDDVVGRAFVTTWPVSRWSVLSRYGDEWDRVPTP</sequence>
<dbReference type="AlphaFoldDB" id="A0A9Q9PA00"/>
<dbReference type="PRINTS" id="PR00727">
    <property type="entry name" value="LEADERPTASE"/>
</dbReference>
<dbReference type="GO" id="GO:0005886">
    <property type="term" value="C:plasma membrane"/>
    <property type="evidence" value="ECO:0007669"/>
    <property type="project" value="UniProtKB-SubCell"/>
</dbReference>
<dbReference type="GO" id="GO:0004252">
    <property type="term" value="F:serine-type endopeptidase activity"/>
    <property type="evidence" value="ECO:0007669"/>
    <property type="project" value="InterPro"/>
</dbReference>
<dbReference type="RefSeq" id="WP_262136906.1">
    <property type="nucleotide sequence ID" value="NZ_CP106879.1"/>
</dbReference>
<proteinExistence type="inferred from homology"/>
<evidence type="ECO:0000313" key="9">
    <source>
        <dbReference type="EMBL" id="UYC81980.1"/>
    </source>
</evidence>
<dbReference type="Gene3D" id="2.10.109.10">
    <property type="entry name" value="Umud Fragment, subunit A"/>
    <property type="match status" value="1"/>
</dbReference>
<dbReference type="GO" id="GO:0009003">
    <property type="term" value="F:signal peptidase activity"/>
    <property type="evidence" value="ECO:0007669"/>
    <property type="project" value="UniProtKB-EC"/>
</dbReference>
<feature type="active site" evidence="6">
    <location>
        <position position="107"/>
    </location>
</feature>